<evidence type="ECO:0008006" key="6">
    <source>
        <dbReference type="Google" id="ProtNLM"/>
    </source>
</evidence>
<dbReference type="InterPro" id="IPR007757">
    <property type="entry name" value="MT-A70-like"/>
</dbReference>
<dbReference type="Pfam" id="PF05063">
    <property type="entry name" value="MT-A70"/>
    <property type="match status" value="1"/>
</dbReference>
<dbReference type="PROSITE" id="PS51143">
    <property type="entry name" value="MT_A70"/>
    <property type="match status" value="1"/>
</dbReference>
<dbReference type="InterPro" id="IPR002052">
    <property type="entry name" value="DNA_methylase_N6_adenine_CS"/>
</dbReference>
<dbReference type="Gene3D" id="3.40.50.150">
    <property type="entry name" value="Vaccinia Virus protein VP39"/>
    <property type="match status" value="1"/>
</dbReference>
<accession>A0A0F9N3I0</accession>
<organism evidence="5">
    <name type="scientific">marine sediment metagenome</name>
    <dbReference type="NCBI Taxonomy" id="412755"/>
    <lineage>
        <taxon>unclassified sequences</taxon>
        <taxon>metagenomes</taxon>
        <taxon>ecological metagenomes</taxon>
    </lineage>
</organism>
<comment type="caution">
    <text evidence="5">The sequence shown here is derived from an EMBL/GenBank/DDBJ whole genome shotgun (WGS) entry which is preliminary data.</text>
</comment>
<dbReference type="AlphaFoldDB" id="A0A0F9N3I0"/>
<protein>
    <recommendedName>
        <fullName evidence="6">MT-A70 family protein</fullName>
    </recommendedName>
</protein>
<keyword evidence="1" id="KW-0489">Methyltransferase</keyword>
<dbReference type="PANTHER" id="PTHR12829">
    <property type="entry name" value="N6-ADENOSINE-METHYLTRANSFERASE"/>
    <property type="match status" value="1"/>
</dbReference>
<dbReference type="GO" id="GO:0001734">
    <property type="term" value="F:mRNA m(6)A methyltransferase activity"/>
    <property type="evidence" value="ECO:0007669"/>
    <property type="project" value="UniProtKB-ARBA"/>
</dbReference>
<sequence length="323" mass="36748">MSIEKRISNLPAKAEDLAEFILIGKKALIAQKAKLEAIVALEKGFAAKEAALSDTQDLAEVLLYAEAKFGELIPPPKRDKESSSKVTSLHSLPEGVDKKQSHYAQQLNKNKEVIAQVVAKAREQGEVPVRQQVLREIQKAKPKPETPELPEGIYDVIYADPPWLYGQDQHGKEEQETVLSTYYQSMSLLDICGMNVKNIVADNAVLFLWTTSPKLYEAKEVIDAWGFEYKTSMIWDKIKHNVGYYVSVRHEFLLICTRGSFLPQNKELHDSVVSIERTKHSEKPEYFRQLIDRMYPQGKRIELFARKKAQGWDVYGDDPVLQG</sequence>
<dbReference type="GO" id="GO:0032259">
    <property type="term" value="P:methylation"/>
    <property type="evidence" value="ECO:0007669"/>
    <property type="project" value="UniProtKB-KW"/>
</dbReference>
<gene>
    <name evidence="5" type="ORF">LCGC14_1383690</name>
</gene>
<evidence type="ECO:0000256" key="4">
    <source>
        <dbReference type="SAM" id="MobiDB-lite"/>
    </source>
</evidence>
<dbReference type="GO" id="GO:0003676">
    <property type="term" value="F:nucleic acid binding"/>
    <property type="evidence" value="ECO:0007669"/>
    <property type="project" value="InterPro"/>
</dbReference>
<dbReference type="PANTHER" id="PTHR12829:SF7">
    <property type="entry name" value="N6-ADENOSINE-METHYLTRANSFERASE CATALYTIC SUBUNIT"/>
    <property type="match status" value="1"/>
</dbReference>
<dbReference type="InterPro" id="IPR029063">
    <property type="entry name" value="SAM-dependent_MTases_sf"/>
</dbReference>
<dbReference type="EMBL" id="LAZR01008867">
    <property type="protein sequence ID" value="KKM76087.1"/>
    <property type="molecule type" value="Genomic_DNA"/>
</dbReference>
<dbReference type="PROSITE" id="PS00092">
    <property type="entry name" value="N6_MTASE"/>
    <property type="match status" value="1"/>
</dbReference>
<feature type="region of interest" description="Disordered" evidence="4">
    <location>
        <begin position="74"/>
        <end position="102"/>
    </location>
</feature>
<reference evidence="5" key="1">
    <citation type="journal article" date="2015" name="Nature">
        <title>Complex archaea that bridge the gap between prokaryotes and eukaryotes.</title>
        <authorList>
            <person name="Spang A."/>
            <person name="Saw J.H."/>
            <person name="Jorgensen S.L."/>
            <person name="Zaremba-Niedzwiedzka K."/>
            <person name="Martijn J."/>
            <person name="Lind A.E."/>
            <person name="van Eijk R."/>
            <person name="Schleper C."/>
            <person name="Guy L."/>
            <person name="Ettema T.J."/>
        </authorList>
    </citation>
    <scope>NUCLEOTIDE SEQUENCE</scope>
</reference>
<dbReference type="SUPFAM" id="SSF53335">
    <property type="entry name" value="S-adenosyl-L-methionine-dependent methyltransferases"/>
    <property type="match status" value="1"/>
</dbReference>
<name>A0A0F9N3I0_9ZZZZ</name>
<keyword evidence="3" id="KW-0949">S-adenosyl-L-methionine</keyword>
<keyword evidence="2" id="KW-0808">Transferase</keyword>
<evidence type="ECO:0000256" key="1">
    <source>
        <dbReference type="ARBA" id="ARBA00022603"/>
    </source>
</evidence>
<evidence type="ECO:0000313" key="5">
    <source>
        <dbReference type="EMBL" id="KKM76087.1"/>
    </source>
</evidence>
<evidence type="ECO:0000256" key="2">
    <source>
        <dbReference type="ARBA" id="ARBA00022679"/>
    </source>
</evidence>
<proteinExistence type="predicted"/>
<evidence type="ECO:0000256" key="3">
    <source>
        <dbReference type="ARBA" id="ARBA00022691"/>
    </source>
</evidence>